<proteinExistence type="predicted"/>
<reference evidence="2 3" key="1">
    <citation type="submission" date="2019-05" db="EMBL/GenBank/DDBJ databases">
        <title>Another draft genome of Portunus trituberculatus and its Hox gene families provides insights of decapod evolution.</title>
        <authorList>
            <person name="Jeong J.-H."/>
            <person name="Song I."/>
            <person name="Kim S."/>
            <person name="Choi T."/>
            <person name="Kim D."/>
            <person name="Ryu S."/>
            <person name="Kim W."/>
        </authorList>
    </citation>
    <scope>NUCLEOTIDE SEQUENCE [LARGE SCALE GENOMIC DNA]</scope>
    <source>
        <tissue evidence="2">Muscle</tissue>
    </source>
</reference>
<dbReference type="Proteomes" id="UP000324222">
    <property type="component" value="Unassembled WGS sequence"/>
</dbReference>
<feature type="compositionally biased region" description="Pro residues" evidence="1">
    <location>
        <begin position="16"/>
        <end position="33"/>
    </location>
</feature>
<protein>
    <submittedName>
        <fullName evidence="2">Uncharacterized protein</fullName>
    </submittedName>
</protein>
<gene>
    <name evidence="2" type="ORF">E2C01_015582</name>
</gene>
<dbReference type="EMBL" id="VSRR010001102">
    <property type="protein sequence ID" value="MPC22564.1"/>
    <property type="molecule type" value="Genomic_DNA"/>
</dbReference>
<sequence>MARCPVERSRSHRCTVPPPPPPPLLPAAHPAPPLPPSPAPDVHYYLDKMAISAGSSVAARTKIILLSGGGKITGAPRVSQAARPPGLSVSRPFSRYGRHEGGHGLQGTKTAFVFIAFIIVAAQFSPVRPHRVPFPCRLSQVFPFQLHLVCRTCSLGRAR</sequence>
<evidence type="ECO:0000256" key="1">
    <source>
        <dbReference type="SAM" id="MobiDB-lite"/>
    </source>
</evidence>
<accession>A0A5B7DNG5</accession>
<feature type="region of interest" description="Disordered" evidence="1">
    <location>
        <begin position="1"/>
        <end position="33"/>
    </location>
</feature>
<keyword evidence="3" id="KW-1185">Reference proteome</keyword>
<name>A0A5B7DNG5_PORTR</name>
<dbReference type="AlphaFoldDB" id="A0A5B7DNG5"/>
<evidence type="ECO:0000313" key="3">
    <source>
        <dbReference type="Proteomes" id="UP000324222"/>
    </source>
</evidence>
<organism evidence="2 3">
    <name type="scientific">Portunus trituberculatus</name>
    <name type="common">Swimming crab</name>
    <name type="synonym">Neptunus trituberculatus</name>
    <dbReference type="NCBI Taxonomy" id="210409"/>
    <lineage>
        <taxon>Eukaryota</taxon>
        <taxon>Metazoa</taxon>
        <taxon>Ecdysozoa</taxon>
        <taxon>Arthropoda</taxon>
        <taxon>Crustacea</taxon>
        <taxon>Multicrustacea</taxon>
        <taxon>Malacostraca</taxon>
        <taxon>Eumalacostraca</taxon>
        <taxon>Eucarida</taxon>
        <taxon>Decapoda</taxon>
        <taxon>Pleocyemata</taxon>
        <taxon>Brachyura</taxon>
        <taxon>Eubrachyura</taxon>
        <taxon>Portunoidea</taxon>
        <taxon>Portunidae</taxon>
        <taxon>Portuninae</taxon>
        <taxon>Portunus</taxon>
    </lineage>
</organism>
<comment type="caution">
    <text evidence="2">The sequence shown here is derived from an EMBL/GenBank/DDBJ whole genome shotgun (WGS) entry which is preliminary data.</text>
</comment>
<evidence type="ECO:0000313" key="2">
    <source>
        <dbReference type="EMBL" id="MPC22564.1"/>
    </source>
</evidence>